<protein>
    <submittedName>
        <fullName evidence="1">Uncharacterized protein</fullName>
    </submittedName>
</protein>
<dbReference type="Proteomes" id="UP001081071">
    <property type="component" value="Unassembled WGS sequence"/>
</dbReference>
<name>A0ABT4MIC2_9NOCA</name>
<keyword evidence="2" id="KW-1185">Reference proteome</keyword>
<organism evidence="1 2">
    <name type="scientific">Rhodococcus ruber</name>
    <dbReference type="NCBI Taxonomy" id="1830"/>
    <lineage>
        <taxon>Bacteria</taxon>
        <taxon>Bacillati</taxon>
        <taxon>Actinomycetota</taxon>
        <taxon>Actinomycetes</taxon>
        <taxon>Mycobacteriales</taxon>
        <taxon>Nocardiaceae</taxon>
        <taxon>Rhodococcus</taxon>
    </lineage>
</organism>
<proteinExistence type="predicted"/>
<evidence type="ECO:0000313" key="2">
    <source>
        <dbReference type="Proteomes" id="UP001081071"/>
    </source>
</evidence>
<dbReference type="EMBL" id="JAPWIJ010000008">
    <property type="protein sequence ID" value="MCZ4520736.1"/>
    <property type="molecule type" value="Genomic_DNA"/>
</dbReference>
<dbReference type="RefSeq" id="WP_269607162.1">
    <property type="nucleotide sequence ID" value="NZ_JAPWIJ010000008.1"/>
</dbReference>
<sequence>MASRGRVRSWEILGMEGVIDSDDTPGGSWTPRASVVVHGLPVLTPGEEVEFEWQHQEEPRYGYSFFTVRAWPLGAEPVAQSDRPMSGAWDIAPDGTVTEVTDLDGEEPIRVGTWSVGVVSVWNGEESWGVIDSEDTLGGCWAFFSALHPDEVIDSRSVGGFSIGGGQSNLEVGEQVDFEWEPAIDQDGYRFRAIKVRPRREIPPWRIKRFEG</sequence>
<dbReference type="InterPro" id="IPR012340">
    <property type="entry name" value="NA-bd_OB-fold"/>
</dbReference>
<gene>
    <name evidence="1" type="ORF">O4220_19680</name>
</gene>
<evidence type="ECO:0000313" key="1">
    <source>
        <dbReference type="EMBL" id="MCZ4520736.1"/>
    </source>
</evidence>
<reference evidence="1" key="1">
    <citation type="submission" date="2022-12" db="EMBL/GenBank/DDBJ databases">
        <authorList>
            <person name="Krivoruchko A.V."/>
            <person name="Elkin A."/>
        </authorList>
    </citation>
    <scope>NUCLEOTIDE SEQUENCE</scope>
    <source>
        <strain evidence="1">IEGM 1391</strain>
    </source>
</reference>
<dbReference type="Gene3D" id="2.40.50.140">
    <property type="entry name" value="Nucleic acid-binding proteins"/>
    <property type="match status" value="1"/>
</dbReference>
<comment type="caution">
    <text evidence="1">The sequence shown here is derived from an EMBL/GenBank/DDBJ whole genome shotgun (WGS) entry which is preliminary data.</text>
</comment>
<accession>A0ABT4MIC2</accession>